<evidence type="ECO:0000256" key="1">
    <source>
        <dbReference type="ARBA" id="ARBA00011344"/>
    </source>
</evidence>
<feature type="domain" description="RNA polymerase sigma-70 region 2" evidence="2">
    <location>
        <begin position="23"/>
        <end position="83"/>
    </location>
</feature>
<dbReference type="Gene3D" id="1.10.1740.10">
    <property type="match status" value="1"/>
</dbReference>
<keyword evidence="5" id="KW-1185">Reference proteome</keyword>
<reference evidence="4 5" key="1">
    <citation type="submission" date="2021-12" db="EMBL/GenBank/DDBJ databases">
        <title>Discovery of the Pendulisporaceae a myxobacterial family with distinct sporulation behavior and unique specialized metabolism.</title>
        <authorList>
            <person name="Garcia R."/>
            <person name="Popoff A."/>
            <person name="Bader C.D."/>
            <person name="Loehr J."/>
            <person name="Walesch S."/>
            <person name="Walt C."/>
            <person name="Boldt J."/>
            <person name="Bunk B."/>
            <person name="Haeckl F.J.F.P.J."/>
            <person name="Gunesch A.P."/>
            <person name="Birkelbach J."/>
            <person name="Nuebel U."/>
            <person name="Pietschmann T."/>
            <person name="Bach T."/>
            <person name="Mueller R."/>
        </authorList>
    </citation>
    <scope>NUCLEOTIDE SEQUENCE [LARGE SCALE GENOMIC DNA]</scope>
    <source>
        <strain evidence="4 5">MSr11954</strain>
    </source>
</reference>
<dbReference type="RefSeq" id="WP_394825736.1">
    <property type="nucleotide sequence ID" value="NZ_CP089984.1"/>
</dbReference>
<proteinExistence type="predicted"/>
<dbReference type="SUPFAM" id="SSF88946">
    <property type="entry name" value="Sigma2 domain of RNA polymerase sigma factors"/>
    <property type="match status" value="1"/>
</dbReference>
<dbReference type="InterPro" id="IPR036388">
    <property type="entry name" value="WH-like_DNA-bd_sf"/>
</dbReference>
<dbReference type="InterPro" id="IPR013324">
    <property type="entry name" value="RNA_pol_sigma_r3/r4-like"/>
</dbReference>
<dbReference type="Proteomes" id="UP001370348">
    <property type="component" value="Chromosome"/>
</dbReference>
<sequence length="296" mass="32452">MGADYDGHAGELDKAASAFAGVRHRLFGLAYRMLGNKAEAEDIVQEVWLRWQTYEHRDGVLDPAAFLVTTATRLAIHALQSARARREAYIGPWLPEPVDTSADPELGAVRGEALELAVLLLLEKLSATERAAYVLREAFDYPYLRIADILETSEANARQLVSRARAHIAAERRTPATPFEQRRLLDAFLRAAQAGDRAALEELFVADVASYADGGGIVGAARVPVVGRERVAKFVATFPSKFWGGAAFRWMETNGQASVLMSRDGQAFALLTIRASDEGIEQLLWVMNPTKLADLA</sequence>
<dbReference type="InterPro" id="IPR014284">
    <property type="entry name" value="RNA_pol_sigma-70_dom"/>
</dbReference>
<dbReference type="SUPFAM" id="SSF88659">
    <property type="entry name" value="Sigma3 and sigma4 domains of RNA polymerase sigma factors"/>
    <property type="match status" value="1"/>
</dbReference>
<dbReference type="SUPFAM" id="SSF54427">
    <property type="entry name" value="NTF2-like"/>
    <property type="match status" value="1"/>
</dbReference>
<accession>A0ABZ2M204</accession>
<evidence type="ECO:0000259" key="3">
    <source>
        <dbReference type="Pfam" id="PF08281"/>
    </source>
</evidence>
<dbReference type="InterPro" id="IPR032710">
    <property type="entry name" value="NTF2-like_dom_sf"/>
</dbReference>
<dbReference type="InterPro" id="IPR007627">
    <property type="entry name" value="RNA_pol_sigma70_r2"/>
</dbReference>
<dbReference type="Gene3D" id="1.10.10.10">
    <property type="entry name" value="Winged helix-like DNA-binding domain superfamily/Winged helix DNA-binding domain"/>
    <property type="match status" value="1"/>
</dbReference>
<name>A0ABZ2M204_9BACT</name>
<feature type="domain" description="RNA polymerase sigma factor 70 region 4 type 2" evidence="3">
    <location>
        <begin position="117"/>
        <end position="168"/>
    </location>
</feature>
<dbReference type="InterPro" id="IPR052704">
    <property type="entry name" value="ECF_Sigma-70_Domain"/>
</dbReference>
<dbReference type="NCBIfam" id="TIGR02937">
    <property type="entry name" value="sigma70-ECF"/>
    <property type="match status" value="1"/>
</dbReference>
<dbReference type="InterPro" id="IPR013325">
    <property type="entry name" value="RNA_pol_sigma_r2"/>
</dbReference>
<dbReference type="Pfam" id="PF04542">
    <property type="entry name" value="Sigma70_r2"/>
    <property type="match status" value="1"/>
</dbReference>
<dbReference type="Pfam" id="PF08281">
    <property type="entry name" value="Sigma70_r4_2"/>
    <property type="match status" value="1"/>
</dbReference>
<gene>
    <name evidence="4" type="ORF">LZC94_02275</name>
</gene>
<comment type="subunit">
    <text evidence="1">Interacts transiently with the RNA polymerase catalytic core formed by RpoA, RpoB, RpoC and RpoZ (2 alpha, 1 beta, 1 beta' and 1 omega subunit) to form the RNA polymerase holoenzyme that can initiate transcription.</text>
</comment>
<protein>
    <submittedName>
        <fullName evidence="4">Sigma-70 family RNA polymerase sigma factor</fullName>
    </submittedName>
</protein>
<evidence type="ECO:0000259" key="2">
    <source>
        <dbReference type="Pfam" id="PF04542"/>
    </source>
</evidence>
<evidence type="ECO:0000313" key="5">
    <source>
        <dbReference type="Proteomes" id="UP001370348"/>
    </source>
</evidence>
<organism evidence="4 5">
    <name type="scientific">Pendulispora albinea</name>
    <dbReference type="NCBI Taxonomy" id="2741071"/>
    <lineage>
        <taxon>Bacteria</taxon>
        <taxon>Pseudomonadati</taxon>
        <taxon>Myxococcota</taxon>
        <taxon>Myxococcia</taxon>
        <taxon>Myxococcales</taxon>
        <taxon>Sorangiineae</taxon>
        <taxon>Pendulisporaceae</taxon>
        <taxon>Pendulispora</taxon>
    </lineage>
</organism>
<dbReference type="InterPro" id="IPR013249">
    <property type="entry name" value="RNA_pol_sigma70_r4_t2"/>
</dbReference>
<dbReference type="PANTHER" id="PTHR30173:SF36">
    <property type="entry name" value="ECF RNA POLYMERASE SIGMA FACTOR SIGJ"/>
    <property type="match status" value="1"/>
</dbReference>
<dbReference type="PANTHER" id="PTHR30173">
    <property type="entry name" value="SIGMA 19 FACTOR"/>
    <property type="match status" value="1"/>
</dbReference>
<dbReference type="EMBL" id="CP089984">
    <property type="protein sequence ID" value="WXB16108.1"/>
    <property type="molecule type" value="Genomic_DNA"/>
</dbReference>
<evidence type="ECO:0000313" key="4">
    <source>
        <dbReference type="EMBL" id="WXB16108.1"/>
    </source>
</evidence>